<protein>
    <submittedName>
        <fullName evidence="1">DUF1573 domain-containing protein</fullName>
    </submittedName>
</protein>
<name>A0A3S0RBM6_9BACT</name>
<dbReference type="AlphaFoldDB" id="A0A3S0RBM6"/>
<accession>A0A3S0RBM6</accession>
<dbReference type="PANTHER" id="PTHR37833">
    <property type="entry name" value="LIPOPROTEIN-RELATED"/>
    <property type="match status" value="1"/>
</dbReference>
<sequence>MLFVDSLAVIGIATISLGTIQETDGAQERTFWLRNAGDESVVLLQGYTSCVCTTIVFDKDANISPGDSTAVTLHFNPRGKGGDFEEVGTLLYGSEMRKKQGKKPHHIQFALTGRCITGEETLMRQFPVHINDNLRLSTDRFDLGVMRVGETKERNVVVLHKNKNNSQERIPIHFTVDADKKKGIQHIAYPIIVDGTEVSILLDVLIK</sequence>
<dbReference type="Proteomes" id="UP000278983">
    <property type="component" value="Unassembled WGS sequence"/>
</dbReference>
<reference evidence="1 2" key="1">
    <citation type="submission" date="2018-12" db="EMBL/GenBank/DDBJ databases">
        <title>Genome sequencing of Prevotella sp. KCOM 3155 (= JS262).</title>
        <authorList>
            <person name="Kook J.-K."/>
            <person name="Park S.-N."/>
            <person name="Lim Y.K."/>
        </authorList>
    </citation>
    <scope>NUCLEOTIDE SEQUENCE [LARGE SCALE GENOMIC DNA]</scope>
    <source>
        <strain evidence="1 2">KCOM 3155</strain>
    </source>
</reference>
<evidence type="ECO:0000313" key="1">
    <source>
        <dbReference type="EMBL" id="RUL60138.1"/>
    </source>
</evidence>
<dbReference type="EMBL" id="RYYU01000001">
    <property type="protein sequence ID" value="RUL60138.1"/>
    <property type="molecule type" value="Genomic_DNA"/>
</dbReference>
<dbReference type="Pfam" id="PF07610">
    <property type="entry name" value="DUF1573"/>
    <property type="match status" value="1"/>
</dbReference>
<gene>
    <name evidence="1" type="ORF">EHV08_10540</name>
</gene>
<dbReference type="OrthoDB" id="1449040at2"/>
<proteinExistence type="predicted"/>
<dbReference type="PANTHER" id="PTHR37833:SF1">
    <property type="entry name" value="SIGNAL PEPTIDE PROTEIN"/>
    <property type="match status" value="1"/>
</dbReference>
<keyword evidence="2" id="KW-1185">Reference proteome</keyword>
<comment type="caution">
    <text evidence="1">The sequence shown here is derived from an EMBL/GenBank/DDBJ whole genome shotgun (WGS) entry which is preliminary data.</text>
</comment>
<dbReference type="Gene3D" id="2.60.40.10">
    <property type="entry name" value="Immunoglobulins"/>
    <property type="match status" value="1"/>
</dbReference>
<dbReference type="InterPro" id="IPR011467">
    <property type="entry name" value="DUF1573"/>
</dbReference>
<organism evidence="1 2">
    <name type="scientific">Prevotella koreensis</name>
    <dbReference type="NCBI Taxonomy" id="2490854"/>
    <lineage>
        <taxon>Bacteria</taxon>
        <taxon>Pseudomonadati</taxon>
        <taxon>Bacteroidota</taxon>
        <taxon>Bacteroidia</taxon>
        <taxon>Bacteroidales</taxon>
        <taxon>Prevotellaceae</taxon>
        <taxon>Prevotella</taxon>
    </lineage>
</organism>
<dbReference type="InterPro" id="IPR013783">
    <property type="entry name" value="Ig-like_fold"/>
</dbReference>
<evidence type="ECO:0000313" key="2">
    <source>
        <dbReference type="Proteomes" id="UP000278983"/>
    </source>
</evidence>
<dbReference type="RefSeq" id="WP_126679231.1">
    <property type="nucleotide sequence ID" value="NZ_RYYU01000001.1"/>
</dbReference>